<dbReference type="PROSITE" id="PS50234">
    <property type="entry name" value="VWFA"/>
    <property type="match status" value="1"/>
</dbReference>
<feature type="domain" description="VWFA" evidence="1">
    <location>
        <begin position="5"/>
        <end position="185"/>
    </location>
</feature>
<dbReference type="SUPFAM" id="SSF53300">
    <property type="entry name" value="vWA-like"/>
    <property type="match status" value="1"/>
</dbReference>
<dbReference type="Pfam" id="PF00092">
    <property type="entry name" value="VWA"/>
    <property type="match status" value="1"/>
</dbReference>
<dbReference type="Proteomes" id="UP000077659">
    <property type="component" value="Unassembled WGS sequence"/>
</dbReference>
<dbReference type="InterPro" id="IPR002035">
    <property type="entry name" value="VWF_A"/>
</dbReference>
<dbReference type="EMBL" id="JAYFSO010000010">
    <property type="protein sequence ID" value="MEA5124099.1"/>
    <property type="molecule type" value="Genomic_DNA"/>
</dbReference>
<dbReference type="InterPro" id="IPR036465">
    <property type="entry name" value="vWFA_dom_sf"/>
</dbReference>
<dbReference type="RefSeq" id="WP_064507603.1">
    <property type="nucleotide sequence ID" value="NZ_JAYFSN010000010.1"/>
</dbReference>
<dbReference type="Gene3D" id="3.40.50.410">
    <property type="entry name" value="von Willebrand factor, type A domain"/>
    <property type="match status" value="1"/>
</dbReference>
<keyword evidence="5" id="KW-1185">Reference proteome</keyword>
<evidence type="ECO:0000313" key="3">
    <source>
        <dbReference type="EMBL" id="OAG68988.1"/>
    </source>
</evidence>
<evidence type="ECO:0000313" key="4">
    <source>
        <dbReference type="Proteomes" id="UP000077659"/>
    </source>
</evidence>
<dbReference type="Pfam" id="PF15616">
    <property type="entry name" value="TerY_C"/>
    <property type="match status" value="1"/>
</dbReference>
<comment type="caution">
    <text evidence="3">The sequence shown here is derived from an EMBL/GenBank/DDBJ whole genome shotgun (WGS) entry which is preliminary data.</text>
</comment>
<dbReference type="InterPro" id="IPR028274">
    <property type="entry name" value="TerY-C"/>
</dbReference>
<proteinExistence type="predicted"/>
<name>A0A1A9MFL4_9XANT</name>
<dbReference type="Proteomes" id="UP001303614">
    <property type="component" value="Unassembled WGS sequence"/>
</dbReference>
<sequence length="351" mass="38800">MRRLPIYFLLDVSESMIGENLYRLEEGLAHIVATLRTDPHALETAWISVIAFAGKVRRLLPLTELTSVVVPSLPAGGGTSLGRAMNYLMDEVDASVHRNSAERKGDWKPIAFLITDGKPTDDIAPALSRWQQHYAKRVSLVAVSIGRNADLGVLNQFTDADKVLTLDDSSDGAFQRFIAWVTQSVQARSRSVGDVSKEEQLPDADVSILKKLNLDKPLERVDESNAYFVSKCQRSELPYISRYEPMHQSFDVGSAQLSATTYRLVGCYPVRNDYFEMSSEAPNFATVESDQIFGTPSCPHCGNRVGFAMCSCGNTFCVPGEGEQTCPWCKKRAYFGCFADGESVEISRARG</sequence>
<gene>
    <name evidence="3" type="ORF">A7D17_10300</name>
    <name evidence="2" type="ORF">VB146_09535</name>
</gene>
<dbReference type="SMART" id="SM00327">
    <property type="entry name" value="VWA"/>
    <property type="match status" value="1"/>
</dbReference>
<evidence type="ECO:0000313" key="2">
    <source>
        <dbReference type="EMBL" id="MEA5124099.1"/>
    </source>
</evidence>
<dbReference type="OrthoDB" id="9806395at2"/>
<evidence type="ECO:0000313" key="5">
    <source>
        <dbReference type="Proteomes" id="UP001303614"/>
    </source>
</evidence>
<dbReference type="STRING" id="1843580.A7D17_10300"/>
<evidence type="ECO:0000259" key="1">
    <source>
        <dbReference type="PROSITE" id="PS50234"/>
    </source>
</evidence>
<reference evidence="3 4" key="1">
    <citation type="submission" date="2016-05" db="EMBL/GenBank/DDBJ databases">
        <title>Pathogenic, phenotypic and molecular characterisation of Xanthomonas nasturtii sp. nov. and Xanthomonas floridensis sp. nov., new species of Xanthomonas associated with watercress production in Florida.</title>
        <authorList>
            <person name="Vicente J.G."/>
            <person name="Rothwell S."/>
            <person name="Holub E.B."/>
            <person name="Studholme D.J."/>
        </authorList>
    </citation>
    <scope>NUCLEOTIDE SEQUENCE [LARGE SCALE GENOMIC DNA]</scope>
    <source>
        <strain evidence="3 4">WHRI 8848</strain>
    </source>
</reference>
<reference evidence="2 5" key="2">
    <citation type="submission" date="2023-12" db="EMBL/GenBank/DDBJ databases">
        <title>Genome sequencing of Xanthomonas floridensis.</title>
        <authorList>
            <person name="Greer S."/>
            <person name="Harrison J."/>
            <person name="Grant M."/>
            <person name="Vicente J."/>
            <person name="Studholme D."/>
        </authorList>
    </citation>
    <scope>NUCLEOTIDE SEQUENCE [LARGE SCALE GENOMIC DNA]</scope>
    <source>
        <strain evidence="2 5">WHRI 8848</strain>
    </source>
</reference>
<dbReference type="EMBL" id="LXNG01000003">
    <property type="protein sequence ID" value="OAG68988.1"/>
    <property type="molecule type" value="Genomic_DNA"/>
</dbReference>
<accession>A0A1A9MFL4</accession>
<organism evidence="3 4">
    <name type="scientific">Xanthomonas floridensis</name>
    <dbReference type="NCBI Taxonomy" id="1843580"/>
    <lineage>
        <taxon>Bacteria</taxon>
        <taxon>Pseudomonadati</taxon>
        <taxon>Pseudomonadota</taxon>
        <taxon>Gammaproteobacteria</taxon>
        <taxon>Lysobacterales</taxon>
        <taxon>Lysobacteraceae</taxon>
        <taxon>Xanthomonas</taxon>
    </lineage>
</organism>
<protein>
    <submittedName>
        <fullName evidence="2">TerY-C metal binding domain-containing protein</fullName>
    </submittedName>
</protein>
<dbReference type="AlphaFoldDB" id="A0A1A9MFL4"/>